<sequence length="514" mass="59464">MGEEQFCREQFSDSQIHALTVCTLVASLLSVIGSSFMLENFFLYDKGRNPLTKLVAWLAFGDYLTAVNNIITSIMLLHYPDLFGWEVCIVMRAWFQIAAGSTWCYTSVIAYFLYRFMVSRNTTWVSWPLWIAFHFASWGVPAVGVVVMIAGNFIAEHGSVLPLEPWHIILWFIPIIISFAWMLLCYTGIFYKVCRSGANSGRHSLNVALDPVRQPNEDAEAVLLVSKDDDKRVQFRHVVIRFSFYILVFFVCWFFDVITYFILFFNDNCNVYAFTFGYTLFRNLQGMLDCLVYGMTNLKIRQRFTHSILSAIVSTWELLLAPVLVLPAFIAYTSKLLQPYLSSDKSDKIFVSINDDLMKEHRKADRKKYFYSTQLPARYYGGDDQPAETWEEREARKAARRLHDEAEAEKREKKMKKKMRMMKEREEEGKQGGGEEVELGRGGEEEGRRDKQRRGPDGRRLIPAYYFNGEPSPNERKKKQEQAEQSGGEKKEDDVEDQRAGEKADDDRGTSTRD</sequence>
<dbReference type="AlphaFoldDB" id="L8GQK5"/>
<keyword evidence="9" id="KW-1185">Reference proteome</keyword>
<dbReference type="OrthoDB" id="19347at2759"/>
<feature type="transmembrane region" description="Helical" evidence="7">
    <location>
        <begin position="308"/>
        <end position="332"/>
    </location>
</feature>
<dbReference type="VEuPathDB" id="AmoebaDB:ACA1_380930"/>
<dbReference type="GO" id="GO:0005886">
    <property type="term" value="C:plasma membrane"/>
    <property type="evidence" value="ECO:0007669"/>
    <property type="project" value="TreeGrafter"/>
</dbReference>
<keyword evidence="4 7" id="KW-1133">Transmembrane helix</keyword>
<feature type="transmembrane region" description="Helical" evidence="7">
    <location>
        <begin position="16"/>
        <end position="42"/>
    </location>
</feature>
<evidence type="ECO:0000256" key="4">
    <source>
        <dbReference type="ARBA" id="ARBA00022989"/>
    </source>
</evidence>
<feature type="region of interest" description="Disordered" evidence="6">
    <location>
        <begin position="391"/>
        <end position="514"/>
    </location>
</feature>
<feature type="transmembrane region" description="Helical" evidence="7">
    <location>
        <begin position="97"/>
        <end position="117"/>
    </location>
</feature>
<dbReference type="GO" id="GO:0007189">
    <property type="term" value="P:adenylate cyclase-activating G protein-coupled receptor signaling pathway"/>
    <property type="evidence" value="ECO:0007669"/>
    <property type="project" value="TreeGrafter"/>
</dbReference>
<evidence type="ECO:0000256" key="2">
    <source>
        <dbReference type="ARBA" id="ARBA00008360"/>
    </source>
</evidence>
<feature type="transmembrane region" description="Helical" evidence="7">
    <location>
        <begin position="271"/>
        <end position="296"/>
    </location>
</feature>
<name>L8GQK5_ACACF</name>
<dbReference type="GeneID" id="14915032"/>
<comment type="subcellular location">
    <subcellularLocation>
        <location evidence="1">Membrane</location>
        <topology evidence="1">Multi-pass membrane protein</topology>
    </subcellularLocation>
</comment>
<dbReference type="InterPro" id="IPR022343">
    <property type="entry name" value="GCR1-cAMP_receptor"/>
</dbReference>
<evidence type="ECO:0000256" key="6">
    <source>
        <dbReference type="SAM" id="MobiDB-lite"/>
    </source>
</evidence>
<feature type="transmembrane region" description="Helical" evidence="7">
    <location>
        <begin position="54"/>
        <end position="77"/>
    </location>
</feature>
<reference evidence="8 9" key="1">
    <citation type="journal article" date="2013" name="Genome Biol.">
        <title>Genome of Acanthamoeba castellanii highlights extensive lateral gene transfer and early evolution of tyrosine kinase signaling.</title>
        <authorList>
            <person name="Clarke M."/>
            <person name="Lohan A.J."/>
            <person name="Liu B."/>
            <person name="Lagkouvardos I."/>
            <person name="Roy S."/>
            <person name="Zafar N."/>
            <person name="Bertelli C."/>
            <person name="Schilde C."/>
            <person name="Kianianmomeni A."/>
            <person name="Burglin T.R."/>
            <person name="Frech C."/>
            <person name="Turcotte B."/>
            <person name="Kopec K.O."/>
            <person name="Synnott J.M."/>
            <person name="Choo C."/>
            <person name="Paponov I."/>
            <person name="Finkler A."/>
            <person name="Soon Heng Tan C."/>
            <person name="Hutchins A.P."/>
            <person name="Weinmeier T."/>
            <person name="Rattei T."/>
            <person name="Chu J.S."/>
            <person name="Gimenez G."/>
            <person name="Irimia M."/>
            <person name="Rigden D.J."/>
            <person name="Fitzpatrick D.A."/>
            <person name="Lorenzo-Morales J."/>
            <person name="Bateman A."/>
            <person name="Chiu C.H."/>
            <person name="Tang P."/>
            <person name="Hegemann P."/>
            <person name="Fromm H."/>
            <person name="Raoult D."/>
            <person name="Greub G."/>
            <person name="Miranda-Saavedra D."/>
            <person name="Chen N."/>
            <person name="Nash P."/>
            <person name="Ginger M.L."/>
            <person name="Horn M."/>
            <person name="Schaap P."/>
            <person name="Caler L."/>
            <person name="Loftus B."/>
        </authorList>
    </citation>
    <scope>NUCLEOTIDE SEQUENCE [LARGE SCALE GENOMIC DNA]</scope>
    <source>
        <strain evidence="8 9">Neff</strain>
    </source>
</reference>
<keyword evidence="3 7" id="KW-0812">Transmembrane</keyword>
<dbReference type="RefSeq" id="XP_004336429.1">
    <property type="nucleotide sequence ID" value="XM_004336381.1"/>
</dbReference>
<gene>
    <name evidence="8" type="ORF">ACA1_380930</name>
</gene>
<keyword evidence="5 7" id="KW-0472">Membrane</keyword>
<feature type="transmembrane region" description="Helical" evidence="7">
    <location>
        <begin position="129"/>
        <end position="154"/>
    </location>
</feature>
<feature type="compositionally biased region" description="Basic and acidic residues" evidence="6">
    <location>
        <begin position="473"/>
        <end position="514"/>
    </location>
</feature>
<dbReference type="Proteomes" id="UP000011083">
    <property type="component" value="Unassembled WGS sequence"/>
</dbReference>
<evidence type="ECO:0000256" key="5">
    <source>
        <dbReference type="ARBA" id="ARBA00023136"/>
    </source>
</evidence>
<dbReference type="PANTHER" id="PTHR23112:SF0">
    <property type="entry name" value="TRANSMEMBRANE PROTEIN 116"/>
    <property type="match status" value="1"/>
</dbReference>
<dbReference type="PRINTS" id="PR02001">
    <property type="entry name" value="GCR1CAMPR"/>
</dbReference>
<feature type="compositionally biased region" description="Basic and acidic residues" evidence="6">
    <location>
        <begin position="438"/>
        <end position="460"/>
    </location>
</feature>
<dbReference type="PANTHER" id="PTHR23112">
    <property type="entry name" value="G PROTEIN-COUPLED RECEPTOR 157-RELATED"/>
    <property type="match status" value="1"/>
</dbReference>
<evidence type="ECO:0000256" key="3">
    <source>
        <dbReference type="ARBA" id="ARBA00022692"/>
    </source>
</evidence>
<feature type="transmembrane region" description="Helical" evidence="7">
    <location>
        <begin position="166"/>
        <end position="191"/>
    </location>
</feature>
<proteinExistence type="inferred from homology"/>
<dbReference type="Gene3D" id="1.20.1070.10">
    <property type="entry name" value="Rhodopsin 7-helix transmembrane proteins"/>
    <property type="match status" value="1"/>
</dbReference>
<evidence type="ECO:0000313" key="9">
    <source>
        <dbReference type="Proteomes" id="UP000011083"/>
    </source>
</evidence>
<dbReference type="GO" id="GO:0004930">
    <property type="term" value="F:G protein-coupled receptor activity"/>
    <property type="evidence" value="ECO:0007669"/>
    <property type="project" value="TreeGrafter"/>
</dbReference>
<dbReference type="SMR" id="L8GQK5"/>
<evidence type="ECO:0008006" key="10">
    <source>
        <dbReference type="Google" id="ProtNLM"/>
    </source>
</evidence>
<feature type="transmembrane region" description="Helical" evidence="7">
    <location>
        <begin position="242"/>
        <end position="265"/>
    </location>
</feature>
<dbReference type="KEGG" id="acan:ACA1_380930"/>
<feature type="compositionally biased region" description="Basic and acidic residues" evidence="6">
    <location>
        <begin position="391"/>
        <end position="412"/>
    </location>
</feature>
<dbReference type="SUPFAM" id="SSF81321">
    <property type="entry name" value="Family A G protein-coupled receptor-like"/>
    <property type="match status" value="1"/>
</dbReference>
<organism evidence="8 9">
    <name type="scientific">Acanthamoeba castellanii (strain ATCC 30010 / Neff)</name>
    <dbReference type="NCBI Taxonomy" id="1257118"/>
    <lineage>
        <taxon>Eukaryota</taxon>
        <taxon>Amoebozoa</taxon>
        <taxon>Discosea</taxon>
        <taxon>Longamoebia</taxon>
        <taxon>Centramoebida</taxon>
        <taxon>Acanthamoebidae</taxon>
        <taxon>Acanthamoeba</taxon>
    </lineage>
</organism>
<feature type="compositionally biased region" description="Basic and acidic residues" evidence="6">
    <location>
        <begin position="421"/>
        <end position="430"/>
    </location>
</feature>
<accession>L8GQK5</accession>
<comment type="similarity">
    <text evidence="2">Belongs to the G-protein coupled receptor 5 family.</text>
</comment>
<evidence type="ECO:0000256" key="7">
    <source>
        <dbReference type="SAM" id="Phobius"/>
    </source>
</evidence>
<evidence type="ECO:0000313" key="8">
    <source>
        <dbReference type="EMBL" id="ELR14416.1"/>
    </source>
</evidence>
<dbReference type="EMBL" id="KB008053">
    <property type="protein sequence ID" value="ELR14416.1"/>
    <property type="molecule type" value="Genomic_DNA"/>
</dbReference>
<protein>
    <recommendedName>
        <fullName evidence="10">G-protein coupled receptors family 1 profile domain-containing protein</fullName>
    </recommendedName>
</protein>
<evidence type="ECO:0000256" key="1">
    <source>
        <dbReference type="ARBA" id="ARBA00004141"/>
    </source>
</evidence>